<comment type="similarity">
    <text evidence="3">Belongs to the expansin family.</text>
</comment>
<reference evidence="7" key="1">
    <citation type="submission" date="2021-01" db="EMBL/GenBank/DDBJ databases">
        <title>Adiantum capillus-veneris genome.</title>
        <authorList>
            <person name="Fang Y."/>
            <person name="Liao Q."/>
        </authorList>
    </citation>
    <scope>NUCLEOTIDE SEQUENCE</scope>
    <source>
        <strain evidence="7">H3</strain>
        <tissue evidence="7">Leaf</tissue>
    </source>
</reference>
<evidence type="ECO:0000256" key="3">
    <source>
        <dbReference type="RuleBase" id="RU003460"/>
    </source>
</evidence>
<dbReference type="InterPro" id="IPR036908">
    <property type="entry name" value="RlpA-like_sf"/>
</dbReference>
<dbReference type="InterPro" id="IPR036749">
    <property type="entry name" value="Expansin_CBD_sf"/>
</dbReference>
<dbReference type="PRINTS" id="PR01225">
    <property type="entry name" value="EXPANSNFAMLY"/>
</dbReference>
<dbReference type="Pfam" id="PF01357">
    <property type="entry name" value="Expansin_C"/>
    <property type="match status" value="1"/>
</dbReference>
<gene>
    <name evidence="7" type="ORF">GOP47_0001408</name>
</gene>
<organism evidence="7 8">
    <name type="scientific">Adiantum capillus-veneris</name>
    <name type="common">Maidenhair fern</name>
    <dbReference type="NCBI Taxonomy" id="13818"/>
    <lineage>
        <taxon>Eukaryota</taxon>
        <taxon>Viridiplantae</taxon>
        <taxon>Streptophyta</taxon>
        <taxon>Embryophyta</taxon>
        <taxon>Tracheophyta</taxon>
        <taxon>Polypodiopsida</taxon>
        <taxon>Polypodiidae</taxon>
        <taxon>Polypodiales</taxon>
        <taxon>Pteridineae</taxon>
        <taxon>Pteridaceae</taxon>
        <taxon>Vittarioideae</taxon>
        <taxon>Adiantum</taxon>
    </lineage>
</organism>
<keyword evidence="8" id="KW-1185">Reference proteome</keyword>
<evidence type="ECO:0000313" key="8">
    <source>
        <dbReference type="Proteomes" id="UP000886520"/>
    </source>
</evidence>
<evidence type="ECO:0000313" key="7">
    <source>
        <dbReference type="EMBL" id="KAI5081665.1"/>
    </source>
</evidence>
<dbReference type="PROSITE" id="PS50843">
    <property type="entry name" value="EXPANSIN_CBD"/>
    <property type="match status" value="1"/>
</dbReference>
<dbReference type="Proteomes" id="UP000886520">
    <property type="component" value="Chromosome 2"/>
</dbReference>
<evidence type="ECO:0000256" key="1">
    <source>
        <dbReference type="ARBA" id="ARBA00004613"/>
    </source>
</evidence>
<protein>
    <submittedName>
        <fullName evidence="7">Uncharacterized protein</fullName>
    </submittedName>
</protein>
<keyword evidence="4" id="KW-0732">Signal</keyword>
<dbReference type="InterPro" id="IPR007118">
    <property type="entry name" value="Expan_Lol_pI"/>
</dbReference>
<comment type="subcellular location">
    <subcellularLocation>
        <location evidence="1">Secreted</location>
    </subcellularLocation>
</comment>
<dbReference type="SUPFAM" id="SSF50685">
    <property type="entry name" value="Barwin-like endoglucanases"/>
    <property type="match status" value="1"/>
</dbReference>
<keyword evidence="2" id="KW-0964">Secreted</keyword>
<dbReference type="AlphaFoldDB" id="A0A9D4V900"/>
<dbReference type="InterPro" id="IPR007117">
    <property type="entry name" value="Expansin_CBD"/>
</dbReference>
<sequence length="271" mass="29325">MPMALSHAHKRLAFFLVTNAIIGALCCKASGSRPHHALRHTHSHAWFPATATWYGGPYGDGSDGGACGYGTLARTPYGTHVSAASPVLFRNGEGCGACYQVKCIGGGCSEVGLRVVITDECPGGYCAFGRTHFDMSGSAFGRLASSHNEVPTLLNEGLIHVLYRRVACSYHGREIAFQVNQGATNYWFSMLVRYEAGDGDLSTVQLMEGQSQLWINMEHLWGAYWCLNGGPFRAPFSIRITSSSGSTLTARNAIPYNWVPGQIYTSTVNFP</sequence>
<feature type="chain" id="PRO_5038824776" evidence="4">
    <location>
        <begin position="32"/>
        <end position="271"/>
    </location>
</feature>
<accession>A0A9D4V900</accession>
<dbReference type="EMBL" id="JABFUD020000003">
    <property type="protein sequence ID" value="KAI5081665.1"/>
    <property type="molecule type" value="Genomic_DNA"/>
</dbReference>
<dbReference type="InterPro" id="IPR007112">
    <property type="entry name" value="Expansin/allergen_DPBB_dom"/>
</dbReference>
<dbReference type="SMART" id="SM00837">
    <property type="entry name" value="DPBB_1"/>
    <property type="match status" value="1"/>
</dbReference>
<evidence type="ECO:0000259" key="5">
    <source>
        <dbReference type="PROSITE" id="PS50842"/>
    </source>
</evidence>
<dbReference type="GO" id="GO:0005576">
    <property type="term" value="C:extracellular region"/>
    <property type="evidence" value="ECO:0007669"/>
    <property type="project" value="UniProtKB-SubCell"/>
</dbReference>
<dbReference type="InterPro" id="IPR005795">
    <property type="entry name" value="LolPI"/>
</dbReference>
<dbReference type="SUPFAM" id="SSF49590">
    <property type="entry name" value="PHL pollen allergen"/>
    <property type="match status" value="1"/>
</dbReference>
<dbReference type="Pfam" id="PF03330">
    <property type="entry name" value="DPBB_1"/>
    <property type="match status" value="1"/>
</dbReference>
<dbReference type="Gene3D" id="2.60.40.760">
    <property type="entry name" value="Expansin, cellulose-binding-like domain"/>
    <property type="match status" value="1"/>
</dbReference>
<dbReference type="InterPro" id="IPR009009">
    <property type="entry name" value="RlpA-like_DPBB"/>
</dbReference>
<dbReference type="GO" id="GO:0009506">
    <property type="term" value="C:plasmodesma"/>
    <property type="evidence" value="ECO:0007669"/>
    <property type="project" value="TreeGrafter"/>
</dbReference>
<feature type="signal peptide" evidence="4">
    <location>
        <begin position="1"/>
        <end position="31"/>
    </location>
</feature>
<feature type="domain" description="Expansin-like EG45" evidence="5">
    <location>
        <begin position="64"/>
        <end position="173"/>
    </location>
</feature>
<evidence type="ECO:0000259" key="6">
    <source>
        <dbReference type="PROSITE" id="PS50843"/>
    </source>
</evidence>
<name>A0A9D4V900_ADICA</name>
<dbReference type="GO" id="GO:0006949">
    <property type="term" value="P:syncytium formation"/>
    <property type="evidence" value="ECO:0007669"/>
    <property type="project" value="TreeGrafter"/>
</dbReference>
<proteinExistence type="inferred from homology"/>
<dbReference type="Gene3D" id="2.40.40.10">
    <property type="entry name" value="RlpA-like domain"/>
    <property type="match status" value="1"/>
</dbReference>
<comment type="caution">
    <text evidence="7">The sequence shown here is derived from an EMBL/GenBank/DDBJ whole genome shotgun (WGS) entry which is preliminary data.</text>
</comment>
<dbReference type="OrthoDB" id="406505at2759"/>
<dbReference type="PANTHER" id="PTHR31692:SF5">
    <property type="entry name" value="EXPANSIN-B3"/>
    <property type="match status" value="1"/>
</dbReference>
<feature type="domain" description="Expansin-like CBD" evidence="6">
    <location>
        <begin position="186"/>
        <end position="266"/>
    </location>
</feature>
<evidence type="ECO:0000256" key="2">
    <source>
        <dbReference type="ARBA" id="ARBA00022525"/>
    </source>
</evidence>
<dbReference type="PANTHER" id="PTHR31692">
    <property type="entry name" value="EXPANSIN-B3"/>
    <property type="match status" value="1"/>
</dbReference>
<evidence type="ECO:0000256" key="4">
    <source>
        <dbReference type="SAM" id="SignalP"/>
    </source>
</evidence>
<dbReference type="PROSITE" id="PS50842">
    <property type="entry name" value="EXPANSIN_EG45"/>
    <property type="match status" value="1"/>
</dbReference>
<dbReference type="PRINTS" id="PR00829">
    <property type="entry name" value="LOLP1ALLERGN"/>
</dbReference>